<organism evidence="1">
    <name type="scientific">Streptomyces versipellis</name>
    <dbReference type="NCBI Taxonomy" id="67375"/>
    <lineage>
        <taxon>Bacteria</taxon>
        <taxon>Bacillati</taxon>
        <taxon>Actinomycetota</taxon>
        <taxon>Actinomycetes</taxon>
        <taxon>Kitasatosporales</taxon>
        <taxon>Streptomycetaceae</taxon>
        <taxon>Streptomyces</taxon>
    </lineage>
</organism>
<reference evidence="1" key="1">
    <citation type="journal article" date="2015" name="J. Am. Chem. Soc.">
        <title>Biosynthesis of versipelostatin: identification of an enzyme-catalyzed [4+2]-cycloaddition required for macrocyclization of spirotetronate-containing polyketides.</title>
        <authorList>
            <person name="Hashimoto T."/>
            <person name="Hashimoto J."/>
            <person name="Teruya K."/>
            <person name="Hirano T."/>
            <person name="Shin-ya K."/>
            <person name="Ikeda H."/>
            <person name="Liu H."/>
            <person name="Nishiyama M."/>
            <person name="Kuzuyama T."/>
        </authorList>
    </citation>
    <scope>NUCLEOTIDE SEQUENCE</scope>
    <source>
        <strain evidence="1">4083-SVS6</strain>
    </source>
</reference>
<dbReference type="AlphaFoldDB" id="A0A0B6VSQ0"/>
<name>A0A0B6VSQ0_9ACTN</name>
<dbReference type="EMBL" id="LC006086">
    <property type="protein sequence ID" value="BAQ21961.1"/>
    <property type="molecule type" value="Genomic_DNA"/>
</dbReference>
<sequence length="164" mass="18454">MQTLTDLLEFRPERCFSVGSATELCVNLRSGELTLRHRDPEFLPKRPGVFSGEFRSHDPDLKKFAGQRRSMARLGVEAVWDVEDRLVSVKHPETGLLSILYDGMYSVAEVMFAACGRRICTEFSYAETMTEVVDMGGYTTIYHFDPGGRLVAITGPMGQRWLPA</sequence>
<proteinExistence type="predicted"/>
<gene>
    <name evidence="1" type="primary">vstO</name>
</gene>
<accession>A0A0B6VSQ0</accession>
<protein>
    <submittedName>
        <fullName evidence="1">Uncharacterized protein</fullName>
    </submittedName>
</protein>
<evidence type="ECO:0000313" key="1">
    <source>
        <dbReference type="EMBL" id="BAQ21961.1"/>
    </source>
</evidence>